<dbReference type="Proteomes" id="UP000095662">
    <property type="component" value="Unassembled WGS sequence"/>
</dbReference>
<dbReference type="STRING" id="39492.ERS852540_00065"/>
<dbReference type="InterPro" id="IPR037914">
    <property type="entry name" value="SpoVT-AbrB_sf"/>
</dbReference>
<evidence type="ECO:0000313" key="1">
    <source>
        <dbReference type="EMBL" id="CUQ80661.1"/>
    </source>
</evidence>
<sequence length="101" mass="11480">MTKLYRVLGKRGRITIPFEIRQRVGFTYNDVLSFTESPDGRTVTVKREKICDNCAKTADKETEMTLEDFLDSLSAEQQRVALVHLSVKWAEQKAGGQNAEN</sequence>
<evidence type="ECO:0008006" key="3">
    <source>
        <dbReference type="Google" id="ProtNLM"/>
    </source>
</evidence>
<protein>
    <recommendedName>
        <fullName evidence="3">SpoVT-AbrB domain-containing protein</fullName>
    </recommendedName>
</protein>
<accession>A0A174Z9G4</accession>
<evidence type="ECO:0000313" key="2">
    <source>
        <dbReference type="Proteomes" id="UP000095662"/>
    </source>
</evidence>
<gene>
    <name evidence="1" type="ORF">ERS852540_00065</name>
</gene>
<dbReference type="EMBL" id="CZBY01000001">
    <property type="protein sequence ID" value="CUQ80661.1"/>
    <property type="molecule type" value="Genomic_DNA"/>
</dbReference>
<dbReference type="OrthoDB" id="9811597at2"/>
<name>A0A174Z9G4_9FIRM</name>
<reference evidence="1 2" key="1">
    <citation type="submission" date="2015-09" db="EMBL/GenBank/DDBJ databases">
        <authorList>
            <consortium name="Pathogen Informatics"/>
        </authorList>
    </citation>
    <scope>NUCLEOTIDE SEQUENCE [LARGE SCALE GENOMIC DNA]</scope>
    <source>
        <strain evidence="1 2">2789STDY5834928</strain>
    </source>
</reference>
<proteinExistence type="predicted"/>
<dbReference type="SUPFAM" id="SSF89447">
    <property type="entry name" value="AbrB/MazE/MraZ-like"/>
    <property type="match status" value="1"/>
</dbReference>
<dbReference type="Gene3D" id="2.10.260.10">
    <property type="match status" value="1"/>
</dbReference>
<dbReference type="AlphaFoldDB" id="A0A174Z9G4"/>
<organism evidence="1 2">
    <name type="scientific">[Eubacterium] siraeum</name>
    <dbReference type="NCBI Taxonomy" id="39492"/>
    <lineage>
        <taxon>Bacteria</taxon>
        <taxon>Bacillati</taxon>
        <taxon>Bacillota</taxon>
        <taxon>Clostridia</taxon>
        <taxon>Eubacteriales</taxon>
        <taxon>Oscillospiraceae</taxon>
        <taxon>Oscillospiraceae incertae sedis</taxon>
    </lineage>
</organism>